<evidence type="ECO:0000256" key="1">
    <source>
        <dbReference type="SAM" id="MobiDB-lite"/>
    </source>
</evidence>
<accession>A0A4Z2HAE8</accession>
<protein>
    <submittedName>
        <fullName evidence="2">Uncharacterized protein</fullName>
    </submittedName>
</protein>
<dbReference type="AlphaFoldDB" id="A0A4Z2HAE8"/>
<sequence>MTGGHDGVSTSDASLFSRSLCQRERDWRPAVLGDGHLDAFLSRCCAERWRKCTKHVLPAAGPTSAPSRPTERMKRSERMERVLVTRRATVFLQKPGTDKKQTDTWLSDTPGTLHGVVICNHTH</sequence>
<feature type="region of interest" description="Disordered" evidence="1">
    <location>
        <begin position="58"/>
        <end position="77"/>
    </location>
</feature>
<dbReference type="OrthoDB" id="76265at2759"/>
<gene>
    <name evidence="2" type="ORF">EYF80_027078</name>
</gene>
<keyword evidence="3" id="KW-1185">Reference proteome</keyword>
<evidence type="ECO:0000313" key="2">
    <source>
        <dbReference type="EMBL" id="TNN62736.1"/>
    </source>
</evidence>
<organism evidence="2 3">
    <name type="scientific">Liparis tanakae</name>
    <name type="common">Tanaka's snailfish</name>
    <dbReference type="NCBI Taxonomy" id="230148"/>
    <lineage>
        <taxon>Eukaryota</taxon>
        <taxon>Metazoa</taxon>
        <taxon>Chordata</taxon>
        <taxon>Craniata</taxon>
        <taxon>Vertebrata</taxon>
        <taxon>Euteleostomi</taxon>
        <taxon>Actinopterygii</taxon>
        <taxon>Neopterygii</taxon>
        <taxon>Teleostei</taxon>
        <taxon>Neoteleostei</taxon>
        <taxon>Acanthomorphata</taxon>
        <taxon>Eupercaria</taxon>
        <taxon>Perciformes</taxon>
        <taxon>Cottioidei</taxon>
        <taxon>Cottales</taxon>
        <taxon>Liparidae</taxon>
        <taxon>Liparis</taxon>
    </lineage>
</organism>
<proteinExistence type="predicted"/>
<name>A0A4Z2HAE8_9TELE</name>
<reference evidence="2 3" key="1">
    <citation type="submission" date="2019-03" db="EMBL/GenBank/DDBJ databases">
        <title>First draft genome of Liparis tanakae, snailfish: a comprehensive survey of snailfish specific genes.</title>
        <authorList>
            <person name="Kim W."/>
            <person name="Song I."/>
            <person name="Jeong J.-H."/>
            <person name="Kim D."/>
            <person name="Kim S."/>
            <person name="Ryu S."/>
            <person name="Song J.Y."/>
            <person name="Lee S.K."/>
        </authorList>
    </citation>
    <scope>NUCLEOTIDE SEQUENCE [LARGE SCALE GENOMIC DNA]</scope>
    <source>
        <tissue evidence="2">Muscle</tissue>
    </source>
</reference>
<evidence type="ECO:0000313" key="3">
    <source>
        <dbReference type="Proteomes" id="UP000314294"/>
    </source>
</evidence>
<dbReference type="EMBL" id="SRLO01000287">
    <property type="protein sequence ID" value="TNN62736.1"/>
    <property type="molecule type" value="Genomic_DNA"/>
</dbReference>
<comment type="caution">
    <text evidence="2">The sequence shown here is derived from an EMBL/GenBank/DDBJ whole genome shotgun (WGS) entry which is preliminary data.</text>
</comment>
<dbReference type="Proteomes" id="UP000314294">
    <property type="component" value="Unassembled WGS sequence"/>
</dbReference>